<dbReference type="Proteomes" id="UP000320421">
    <property type="component" value="Chromosome"/>
</dbReference>
<proteinExistence type="predicted"/>
<dbReference type="InterPro" id="IPR001279">
    <property type="entry name" value="Metallo-B-lactamas"/>
</dbReference>
<accession>A0A517PYA0</accession>
<name>A0A517PYA0_9PLAN</name>
<dbReference type="AlphaFoldDB" id="A0A517PYA0"/>
<protein>
    <recommendedName>
        <fullName evidence="1">Metallo-beta-lactamase domain-containing protein</fullName>
    </recommendedName>
</protein>
<dbReference type="SUPFAM" id="SSF56281">
    <property type="entry name" value="Metallo-hydrolase/oxidoreductase"/>
    <property type="match status" value="1"/>
</dbReference>
<organism evidence="2 3">
    <name type="scientific">Gimesia chilikensis</name>
    <dbReference type="NCBI Taxonomy" id="2605989"/>
    <lineage>
        <taxon>Bacteria</taxon>
        <taxon>Pseudomonadati</taxon>
        <taxon>Planctomycetota</taxon>
        <taxon>Planctomycetia</taxon>
        <taxon>Planctomycetales</taxon>
        <taxon>Planctomycetaceae</taxon>
        <taxon>Gimesia</taxon>
    </lineage>
</organism>
<dbReference type="SMART" id="SM00849">
    <property type="entry name" value="Lactamase_B"/>
    <property type="match status" value="1"/>
</dbReference>
<evidence type="ECO:0000313" key="3">
    <source>
        <dbReference type="Proteomes" id="UP000320421"/>
    </source>
</evidence>
<dbReference type="EMBL" id="CP036266">
    <property type="protein sequence ID" value="QDT24356.1"/>
    <property type="molecule type" value="Genomic_DNA"/>
</dbReference>
<evidence type="ECO:0000313" key="2">
    <source>
        <dbReference type="EMBL" id="QDT24356.1"/>
    </source>
</evidence>
<evidence type="ECO:0000259" key="1">
    <source>
        <dbReference type="SMART" id="SM00849"/>
    </source>
</evidence>
<dbReference type="PANTHER" id="PTHR36839:SF1">
    <property type="entry name" value="METALLO-BETA-LACTAMASE FAMILY PROTEIN (AFU_ORTHOLOGUE AFUA_5G12770)"/>
    <property type="match status" value="1"/>
</dbReference>
<reference evidence="2 3" key="1">
    <citation type="submission" date="2019-02" db="EMBL/GenBank/DDBJ databases">
        <title>Deep-cultivation of Planctomycetes and their phenomic and genomic characterization uncovers novel biology.</title>
        <authorList>
            <person name="Wiegand S."/>
            <person name="Jogler M."/>
            <person name="Boedeker C."/>
            <person name="Pinto D."/>
            <person name="Vollmers J."/>
            <person name="Rivas-Marin E."/>
            <person name="Kohn T."/>
            <person name="Peeters S.H."/>
            <person name="Heuer A."/>
            <person name="Rast P."/>
            <person name="Oberbeckmann S."/>
            <person name="Bunk B."/>
            <person name="Jeske O."/>
            <person name="Meyerdierks A."/>
            <person name="Storesund J.E."/>
            <person name="Kallscheuer N."/>
            <person name="Luecker S."/>
            <person name="Lage O.M."/>
            <person name="Pohl T."/>
            <person name="Merkel B.J."/>
            <person name="Hornburger P."/>
            <person name="Mueller R.-W."/>
            <person name="Bruemmer F."/>
            <person name="Labrenz M."/>
            <person name="Spormann A.M."/>
            <person name="Op den Camp H."/>
            <person name="Overmann J."/>
            <person name="Amann R."/>
            <person name="Jetten M.S.M."/>
            <person name="Mascher T."/>
            <person name="Medema M.H."/>
            <person name="Devos D.P."/>
            <person name="Kaster A.-K."/>
            <person name="Ovreas L."/>
            <person name="Rohde M."/>
            <person name="Galperin M.Y."/>
            <person name="Jogler C."/>
        </authorList>
    </citation>
    <scope>NUCLEOTIDE SEQUENCE [LARGE SCALE GENOMIC DNA]</scope>
    <source>
        <strain evidence="2 3">HG66A1</strain>
    </source>
</reference>
<dbReference type="InterPro" id="IPR036866">
    <property type="entry name" value="RibonucZ/Hydroxyglut_hydro"/>
</dbReference>
<sequence length="274" mass="31186">MNKMSNFICTTCGTQFNEMDQPPPECKICTDERQYVGWQGQQWTTLPDLRESHRNVIRLKEFGLYGIGMEPAFAIGQRALLIVRPEGNILWDCIPLIDDGLIQMVKGIGGISAIAISHPHYYTSMVEWSRAFDCPIYLHEDDREWVMRSDPAVQFWDGETKEISDDLTLIRCGGHFDGGTVLHWSEGATREGVLLTGDILQVVQDRRWVSFMYSYPNFIPLPASVVRRIADTVEPFSFSRIYGAFWGKIVTTDGKAAVQRSAVRYIKALDDHNE</sequence>
<feature type="domain" description="Metallo-beta-lactamase" evidence="1">
    <location>
        <begin position="76"/>
        <end position="240"/>
    </location>
</feature>
<keyword evidence="3" id="KW-1185">Reference proteome</keyword>
<dbReference type="Gene3D" id="3.60.15.10">
    <property type="entry name" value="Ribonuclease Z/Hydroxyacylglutathione hydrolase-like"/>
    <property type="match status" value="1"/>
</dbReference>
<dbReference type="PANTHER" id="PTHR36839">
    <property type="entry name" value="METALLO-BETA-LACTAMASE FAMILY PROTEIN (AFU_ORTHOLOGUE AFUA_5G12770)"/>
    <property type="match status" value="1"/>
</dbReference>
<gene>
    <name evidence="2" type="ORF">HG66A1_61880</name>
</gene>